<evidence type="ECO:0008006" key="4">
    <source>
        <dbReference type="Google" id="ProtNLM"/>
    </source>
</evidence>
<dbReference type="NCBIfam" id="TIGR01766">
    <property type="entry name" value="IS200/IS605 family accessory protein TnpB-like domain"/>
    <property type="match status" value="1"/>
</dbReference>
<proteinExistence type="predicted"/>
<reference evidence="2 3" key="1">
    <citation type="submission" date="2018-08" db="EMBL/GenBank/DDBJ databases">
        <title>A genome reference for cultivated species of the human gut microbiota.</title>
        <authorList>
            <person name="Zou Y."/>
            <person name="Xue W."/>
            <person name="Luo G."/>
        </authorList>
    </citation>
    <scope>NUCLEOTIDE SEQUENCE [LARGE SCALE GENOMIC DNA]</scope>
    <source>
        <strain evidence="2 3">AF24-29</strain>
    </source>
</reference>
<evidence type="ECO:0000313" key="3">
    <source>
        <dbReference type="Proteomes" id="UP000284178"/>
    </source>
</evidence>
<sequence>MKLPHNTPGKAVAYLLEDHKKYFIIKAVVEMKDRELMEDKQDGVIGIDINAGHIAVSETDACGNCVLLKTVPMPLRGKKKNQRKHQIRQTAKEVVLECVRSHKPLVMEALDFENKKSNMRYENQKHNQMLSEFATKQIQEAIERRCWKEGYGVIQVNPAYTSQIGREKYSRKMGCTVHLAASFVIARRGMGYQN</sequence>
<gene>
    <name evidence="2" type="ORF">DWY25_16450</name>
</gene>
<evidence type="ECO:0000256" key="1">
    <source>
        <dbReference type="ARBA" id="ARBA00023125"/>
    </source>
</evidence>
<keyword evidence="1" id="KW-0238">DNA-binding</keyword>
<evidence type="ECO:0000313" key="2">
    <source>
        <dbReference type="EMBL" id="RGR68043.1"/>
    </source>
</evidence>
<dbReference type="EMBL" id="QRUP01000029">
    <property type="protein sequence ID" value="RGR68043.1"/>
    <property type="molecule type" value="Genomic_DNA"/>
</dbReference>
<accession>A0A412FIT2</accession>
<dbReference type="InterPro" id="IPR010095">
    <property type="entry name" value="Cas12f1-like_TNB"/>
</dbReference>
<dbReference type="GO" id="GO:0003677">
    <property type="term" value="F:DNA binding"/>
    <property type="evidence" value="ECO:0007669"/>
    <property type="project" value="UniProtKB-KW"/>
</dbReference>
<keyword evidence="3" id="KW-1185">Reference proteome</keyword>
<organism evidence="2 3">
    <name type="scientific">Holdemania filiformis</name>
    <dbReference type="NCBI Taxonomy" id="61171"/>
    <lineage>
        <taxon>Bacteria</taxon>
        <taxon>Bacillati</taxon>
        <taxon>Bacillota</taxon>
        <taxon>Erysipelotrichia</taxon>
        <taxon>Erysipelotrichales</taxon>
        <taxon>Erysipelotrichaceae</taxon>
        <taxon>Holdemania</taxon>
    </lineage>
</organism>
<comment type="caution">
    <text evidence="2">The sequence shown here is derived from an EMBL/GenBank/DDBJ whole genome shotgun (WGS) entry which is preliminary data.</text>
</comment>
<dbReference type="AlphaFoldDB" id="A0A412FIT2"/>
<name>A0A412FIT2_9FIRM</name>
<protein>
    <recommendedName>
        <fullName evidence="4">Transposase</fullName>
    </recommendedName>
</protein>
<dbReference type="Proteomes" id="UP000284178">
    <property type="component" value="Unassembled WGS sequence"/>
</dbReference>